<organism evidence="8 9">
    <name type="scientific">Evansella alkalicola</name>
    <dbReference type="NCBI Taxonomy" id="745819"/>
    <lineage>
        <taxon>Bacteria</taxon>
        <taxon>Bacillati</taxon>
        <taxon>Bacillota</taxon>
        <taxon>Bacilli</taxon>
        <taxon>Bacillales</taxon>
        <taxon>Bacillaceae</taxon>
        <taxon>Evansella</taxon>
    </lineage>
</organism>
<evidence type="ECO:0000256" key="4">
    <source>
        <dbReference type="ARBA" id="ARBA00022984"/>
    </source>
</evidence>
<dbReference type="RefSeq" id="WP_088074967.1">
    <property type="nucleotide sequence ID" value="NZ_JAHQCR010000088.1"/>
</dbReference>
<dbReference type="EMBL" id="JAHQCR010000088">
    <property type="protein sequence ID" value="MBU9724085.1"/>
    <property type="molecule type" value="Genomic_DNA"/>
</dbReference>
<keyword evidence="4 6" id="KW-0573">Peptidoglycan synthesis</keyword>
<reference evidence="8 9" key="1">
    <citation type="submission" date="2021-06" db="EMBL/GenBank/DDBJ databases">
        <title>Bacillus sp. RD4P76, an endophyte from a halophyte.</title>
        <authorList>
            <person name="Sun J.-Q."/>
        </authorList>
    </citation>
    <scope>NUCLEOTIDE SEQUENCE [LARGE SCALE GENOMIC DNA]</scope>
    <source>
        <strain evidence="8 9">JCM 17098</strain>
    </source>
</reference>
<feature type="active site" description="Nucleophile" evidence="6">
    <location>
        <position position="127"/>
    </location>
</feature>
<evidence type="ECO:0000256" key="5">
    <source>
        <dbReference type="ARBA" id="ARBA00023316"/>
    </source>
</evidence>
<comment type="caution">
    <text evidence="8">The sequence shown here is derived from an EMBL/GenBank/DDBJ whole genome shotgun (WGS) entry which is preliminary data.</text>
</comment>
<keyword evidence="2" id="KW-0808">Transferase</keyword>
<dbReference type="InterPro" id="IPR038063">
    <property type="entry name" value="Transpep_catalytic_dom"/>
</dbReference>
<proteinExistence type="predicted"/>
<sequence>MTSLLLSILLIVSPIWPIGENPLVGDPYLIVNKKTNELAYIVEGDVKQVFDVATGKINSLTPEGEYNIVVKAVEPYYRKKDIEGGSPDNPLGSRWIGFDAEDTDGRIYGVHGTNNPSSVGEYVTSGCVRMKNEDVEILFEEVPLGTKILVTESDESFYELGIKHGAIATEDS</sequence>
<dbReference type="PANTHER" id="PTHR30582:SF4">
    <property type="entry name" value="L,D-TRANSPEPTIDASE YQJB-RELATED"/>
    <property type="match status" value="1"/>
</dbReference>
<evidence type="ECO:0000256" key="2">
    <source>
        <dbReference type="ARBA" id="ARBA00022679"/>
    </source>
</evidence>
<dbReference type="Proteomes" id="UP000790580">
    <property type="component" value="Unassembled WGS sequence"/>
</dbReference>
<dbReference type="PANTHER" id="PTHR30582">
    <property type="entry name" value="L,D-TRANSPEPTIDASE"/>
    <property type="match status" value="1"/>
</dbReference>
<evidence type="ECO:0000256" key="1">
    <source>
        <dbReference type="ARBA" id="ARBA00004752"/>
    </source>
</evidence>
<evidence type="ECO:0000259" key="7">
    <source>
        <dbReference type="PROSITE" id="PS52029"/>
    </source>
</evidence>
<dbReference type="Gene3D" id="2.40.440.10">
    <property type="entry name" value="L,D-transpeptidase catalytic domain-like"/>
    <property type="match status" value="1"/>
</dbReference>
<dbReference type="SUPFAM" id="SSF141523">
    <property type="entry name" value="L,D-transpeptidase catalytic domain-like"/>
    <property type="match status" value="1"/>
</dbReference>
<keyword evidence="3 6" id="KW-0133">Cell shape</keyword>
<keyword evidence="5 6" id="KW-0961">Cell wall biogenesis/degradation</keyword>
<evidence type="ECO:0000313" key="9">
    <source>
        <dbReference type="Proteomes" id="UP000790580"/>
    </source>
</evidence>
<protein>
    <submittedName>
        <fullName evidence="8">L,D-transpeptidase</fullName>
    </submittedName>
</protein>
<gene>
    <name evidence="8" type="ORF">KS407_21915</name>
</gene>
<name>A0ABS6JZR3_9BACI</name>
<feature type="domain" description="L,D-TPase catalytic" evidence="7">
    <location>
        <begin position="27"/>
        <end position="151"/>
    </location>
</feature>
<evidence type="ECO:0000256" key="6">
    <source>
        <dbReference type="PROSITE-ProRule" id="PRU01373"/>
    </source>
</evidence>
<keyword evidence="9" id="KW-1185">Reference proteome</keyword>
<evidence type="ECO:0000256" key="3">
    <source>
        <dbReference type="ARBA" id="ARBA00022960"/>
    </source>
</evidence>
<evidence type="ECO:0000313" key="8">
    <source>
        <dbReference type="EMBL" id="MBU9724085.1"/>
    </source>
</evidence>
<dbReference type="PROSITE" id="PS52029">
    <property type="entry name" value="LD_TPASE"/>
    <property type="match status" value="1"/>
</dbReference>
<dbReference type="CDD" id="cd16913">
    <property type="entry name" value="YkuD_like"/>
    <property type="match status" value="1"/>
</dbReference>
<dbReference type="InterPro" id="IPR050979">
    <property type="entry name" value="LD-transpeptidase"/>
</dbReference>
<comment type="pathway">
    <text evidence="1 6">Cell wall biogenesis; peptidoglycan biosynthesis.</text>
</comment>
<feature type="active site" description="Proton donor/acceptor" evidence="6">
    <location>
        <position position="111"/>
    </location>
</feature>
<accession>A0ABS6JZR3</accession>
<dbReference type="InterPro" id="IPR005490">
    <property type="entry name" value="LD_TPept_cat_dom"/>
</dbReference>
<dbReference type="Pfam" id="PF03734">
    <property type="entry name" value="YkuD"/>
    <property type="match status" value="1"/>
</dbReference>